<evidence type="ECO:0000313" key="2">
    <source>
        <dbReference type="EMBL" id="KAH0892932.1"/>
    </source>
</evidence>
<evidence type="ECO:0000256" key="1">
    <source>
        <dbReference type="SAM" id="SignalP"/>
    </source>
</evidence>
<evidence type="ECO:0000313" key="3">
    <source>
        <dbReference type="Proteomes" id="UP000824890"/>
    </source>
</evidence>
<name>A0ABQ8AKA3_BRANA</name>
<keyword evidence="3" id="KW-1185">Reference proteome</keyword>
<accession>A0ABQ8AKA3</accession>
<proteinExistence type="predicted"/>
<keyword evidence="1" id="KW-0732">Signal</keyword>
<organism evidence="2 3">
    <name type="scientific">Brassica napus</name>
    <name type="common">Rape</name>
    <dbReference type="NCBI Taxonomy" id="3708"/>
    <lineage>
        <taxon>Eukaryota</taxon>
        <taxon>Viridiplantae</taxon>
        <taxon>Streptophyta</taxon>
        <taxon>Embryophyta</taxon>
        <taxon>Tracheophyta</taxon>
        <taxon>Spermatophyta</taxon>
        <taxon>Magnoliopsida</taxon>
        <taxon>eudicotyledons</taxon>
        <taxon>Gunneridae</taxon>
        <taxon>Pentapetalae</taxon>
        <taxon>rosids</taxon>
        <taxon>malvids</taxon>
        <taxon>Brassicales</taxon>
        <taxon>Brassicaceae</taxon>
        <taxon>Brassiceae</taxon>
        <taxon>Brassica</taxon>
    </lineage>
</organism>
<dbReference type="Proteomes" id="UP000824890">
    <property type="component" value="Unassembled WGS sequence"/>
</dbReference>
<gene>
    <name evidence="2" type="ORF">HID58_055361</name>
</gene>
<protein>
    <recommendedName>
        <fullName evidence="4">RNase H type-1 domain-containing protein</fullName>
    </recommendedName>
</protein>
<evidence type="ECO:0008006" key="4">
    <source>
        <dbReference type="Google" id="ProtNLM"/>
    </source>
</evidence>
<reference evidence="2 3" key="1">
    <citation type="submission" date="2021-05" db="EMBL/GenBank/DDBJ databases">
        <title>Genome Assembly of Synthetic Allotetraploid Brassica napus Reveals Homoeologous Exchanges between Subgenomes.</title>
        <authorList>
            <person name="Davis J.T."/>
        </authorList>
    </citation>
    <scope>NUCLEOTIDE SEQUENCE [LARGE SCALE GENOMIC DNA]</scope>
    <source>
        <strain evidence="3">cv. Da-Ae</strain>
        <tissue evidence="2">Seedling</tissue>
    </source>
</reference>
<feature type="signal peptide" evidence="1">
    <location>
        <begin position="1"/>
        <end position="28"/>
    </location>
</feature>
<sequence length="146" mass="16120">MGKSRGRGGHLARAQWLFLGCVTKLAAADYRTEELAISSSDVLKCNVAAAWDSESKNSGAAWVVRDSTGEVLFHSRRSFARVQSLAREVIMDRFSQSPFQGLKMRISGYFAFLGPWSLNHTDPARNGVARAIADSVTSEERYNSFV</sequence>
<feature type="chain" id="PRO_5047009202" description="RNase H type-1 domain-containing protein" evidence="1">
    <location>
        <begin position="29"/>
        <end position="146"/>
    </location>
</feature>
<comment type="caution">
    <text evidence="2">The sequence shown here is derived from an EMBL/GenBank/DDBJ whole genome shotgun (WGS) entry which is preliminary data.</text>
</comment>
<dbReference type="EMBL" id="JAGKQM010000013">
    <property type="protein sequence ID" value="KAH0892932.1"/>
    <property type="molecule type" value="Genomic_DNA"/>
</dbReference>